<sequence>MKDIIQALAATGDEVYAKICEVLMIDDDSKTADLRPLDGSADILDAYLVTDDVNGSMYLEPAKGSLVCVVFISKQIACVVNPSELKQFRVKIKGVEFQMDQEGFLLKKESETLKALMADLIKEIRMMKFTTNTGSTIQLVNDLQFSLIEDRFKNFLKD</sequence>
<gene>
    <name evidence="1" type="ORF">SAMN05216324_108162</name>
</gene>
<evidence type="ECO:0000313" key="1">
    <source>
        <dbReference type="EMBL" id="SFZ95134.1"/>
    </source>
</evidence>
<accession>A0A1K2IS48</accession>
<organism evidence="1 2">
    <name type="scientific">Chryseobacterium limigenitum</name>
    <dbReference type="NCBI Taxonomy" id="1612149"/>
    <lineage>
        <taxon>Bacteria</taxon>
        <taxon>Pseudomonadati</taxon>
        <taxon>Bacteroidota</taxon>
        <taxon>Flavobacteriia</taxon>
        <taxon>Flavobacteriales</taxon>
        <taxon>Weeksellaceae</taxon>
        <taxon>Chryseobacterium group</taxon>
        <taxon>Chryseobacterium</taxon>
    </lineage>
</organism>
<dbReference type="AlphaFoldDB" id="A0A1K2IS48"/>
<protein>
    <submittedName>
        <fullName evidence="1">Uncharacterized protein</fullName>
    </submittedName>
</protein>
<dbReference type="STRING" id="1612149.SAMN05216324_108162"/>
<dbReference type="OrthoDB" id="1151181at2"/>
<reference evidence="2" key="1">
    <citation type="submission" date="2016-10" db="EMBL/GenBank/DDBJ databases">
        <authorList>
            <person name="Varghese N."/>
            <person name="Submissions S."/>
        </authorList>
    </citation>
    <scope>NUCLEOTIDE SEQUENCE [LARGE SCALE GENOMIC DNA]</scope>
    <source>
        <strain evidence="2">SUR2</strain>
    </source>
</reference>
<dbReference type="Proteomes" id="UP000182034">
    <property type="component" value="Unassembled WGS sequence"/>
</dbReference>
<evidence type="ECO:0000313" key="2">
    <source>
        <dbReference type="Proteomes" id="UP000182034"/>
    </source>
</evidence>
<keyword evidence="2" id="KW-1185">Reference proteome</keyword>
<dbReference type="EMBL" id="FPKW01000008">
    <property type="protein sequence ID" value="SFZ95134.1"/>
    <property type="molecule type" value="Genomic_DNA"/>
</dbReference>
<name>A0A1K2IS48_9FLAO</name>
<proteinExistence type="predicted"/>
<dbReference type="RefSeq" id="WP_072410353.1">
    <property type="nucleotide sequence ID" value="NZ_FPKW01000008.1"/>
</dbReference>